<dbReference type="EMBL" id="LNIX01000003">
    <property type="protein sequence ID" value="OXA58111.1"/>
    <property type="molecule type" value="Genomic_DNA"/>
</dbReference>
<keyword evidence="3" id="KW-0808">Transferase</keyword>
<dbReference type="GO" id="GO:0032446">
    <property type="term" value="P:protein modification by small protein conjugation"/>
    <property type="evidence" value="ECO:0007669"/>
    <property type="project" value="TreeGrafter"/>
</dbReference>
<evidence type="ECO:0000313" key="8">
    <source>
        <dbReference type="Proteomes" id="UP000198287"/>
    </source>
</evidence>
<dbReference type="AlphaFoldDB" id="A0A226EMU6"/>
<comment type="caution">
    <text evidence="7">The sequence shown here is derived from an EMBL/GenBank/DDBJ whole genome shotgun (WGS) entry which is preliminary data.</text>
</comment>
<dbReference type="InterPro" id="IPR007135">
    <property type="entry name" value="Atg3/Atg10"/>
</dbReference>
<sequence>MTMQEGRMSYEQFTFACANFIKCPQAQIDSWRLEDESHEFGESFLSLSTIRQTSVPSSGTDADVTVCTVEESDAGKTDNSFNMKLLQYRFDVLYSVSHCVPVLYFTISETSGRLLSLDEVWTLFGLQAETDTSLWNVVSWQDHPVLHMPFLCVHPCSNWAIMKECFQGKEPTCEQFLISWLSFVGNQFGLKLSPAYLLNS</sequence>
<dbReference type="Gene3D" id="3.30.1460.50">
    <property type="match status" value="1"/>
</dbReference>
<evidence type="ECO:0000256" key="1">
    <source>
        <dbReference type="ARBA" id="ARBA00005696"/>
    </source>
</evidence>
<dbReference type="GO" id="GO:0000045">
    <property type="term" value="P:autophagosome assembly"/>
    <property type="evidence" value="ECO:0007669"/>
    <property type="project" value="TreeGrafter"/>
</dbReference>
<evidence type="ECO:0000256" key="2">
    <source>
        <dbReference type="ARBA" id="ARBA00021099"/>
    </source>
</evidence>
<name>A0A226EMU6_FOLCA</name>
<dbReference type="OMA" id="FSACHED"/>
<dbReference type="Proteomes" id="UP000198287">
    <property type="component" value="Unassembled WGS sequence"/>
</dbReference>
<keyword evidence="5" id="KW-0072">Autophagy</keyword>
<evidence type="ECO:0000256" key="6">
    <source>
        <dbReference type="ARBA" id="ARBA00029833"/>
    </source>
</evidence>
<comment type="similarity">
    <text evidence="1">Belongs to the ATG10 family.</text>
</comment>
<evidence type="ECO:0000256" key="4">
    <source>
        <dbReference type="ARBA" id="ARBA00022786"/>
    </source>
</evidence>
<keyword evidence="8" id="KW-1185">Reference proteome</keyword>
<keyword evidence="4" id="KW-0833">Ubl conjugation pathway</keyword>
<evidence type="ECO:0000313" key="7">
    <source>
        <dbReference type="EMBL" id="OXA58111.1"/>
    </source>
</evidence>
<gene>
    <name evidence="7" type="ORF">Fcan01_07888</name>
</gene>
<dbReference type="GO" id="GO:0005829">
    <property type="term" value="C:cytosol"/>
    <property type="evidence" value="ECO:0007669"/>
    <property type="project" value="TreeGrafter"/>
</dbReference>
<reference evidence="7 8" key="1">
    <citation type="submission" date="2015-12" db="EMBL/GenBank/DDBJ databases">
        <title>The genome of Folsomia candida.</title>
        <authorList>
            <person name="Faddeeva A."/>
            <person name="Derks M.F."/>
            <person name="Anvar Y."/>
            <person name="Smit S."/>
            <person name="Van Straalen N."/>
            <person name="Roelofs D."/>
        </authorList>
    </citation>
    <scope>NUCLEOTIDE SEQUENCE [LARGE SCALE GENOMIC DNA]</scope>
    <source>
        <strain evidence="7 8">VU population</strain>
        <tissue evidence="7">Whole body</tissue>
    </source>
</reference>
<dbReference type="PANTHER" id="PTHR14957">
    <property type="entry name" value="UBIQUITIN-LIKE-CONJUGATING ENZYME ATG10"/>
    <property type="match status" value="1"/>
</dbReference>
<accession>A0A226EMU6</accession>
<evidence type="ECO:0000256" key="5">
    <source>
        <dbReference type="ARBA" id="ARBA00023006"/>
    </source>
</evidence>
<dbReference type="Pfam" id="PF03987">
    <property type="entry name" value="Autophagy_act_C"/>
    <property type="match status" value="1"/>
</dbReference>
<evidence type="ECO:0000256" key="3">
    <source>
        <dbReference type="ARBA" id="ARBA00022679"/>
    </source>
</evidence>
<protein>
    <recommendedName>
        <fullName evidence="2">Ubiquitin-like-conjugating enzyme ATG10</fullName>
    </recommendedName>
    <alternativeName>
        <fullName evidence="6">Autophagy-related protein 10</fullName>
    </alternativeName>
</protein>
<dbReference type="GO" id="GO:0061651">
    <property type="term" value="F:Atg12 conjugating enzyme activity"/>
    <property type="evidence" value="ECO:0007669"/>
    <property type="project" value="TreeGrafter"/>
</dbReference>
<dbReference type="PANTHER" id="PTHR14957:SF1">
    <property type="entry name" value="UBIQUITIN-LIKE-CONJUGATING ENZYME ATG10"/>
    <property type="match status" value="1"/>
</dbReference>
<organism evidence="7 8">
    <name type="scientific">Folsomia candida</name>
    <name type="common">Springtail</name>
    <dbReference type="NCBI Taxonomy" id="158441"/>
    <lineage>
        <taxon>Eukaryota</taxon>
        <taxon>Metazoa</taxon>
        <taxon>Ecdysozoa</taxon>
        <taxon>Arthropoda</taxon>
        <taxon>Hexapoda</taxon>
        <taxon>Collembola</taxon>
        <taxon>Entomobryomorpha</taxon>
        <taxon>Isotomoidea</taxon>
        <taxon>Isotomidae</taxon>
        <taxon>Proisotominae</taxon>
        <taxon>Folsomia</taxon>
    </lineage>
</organism>
<dbReference type="STRING" id="158441.A0A226EMU6"/>
<proteinExistence type="inferred from homology"/>
<dbReference type="GO" id="GO:0000422">
    <property type="term" value="P:autophagy of mitochondrion"/>
    <property type="evidence" value="ECO:0007669"/>
    <property type="project" value="TreeGrafter"/>
</dbReference>